<dbReference type="EMBL" id="JAEUGD010000044">
    <property type="protein sequence ID" value="MBL6447581.1"/>
    <property type="molecule type" value="Genomic_DNA"/>
</dbReference>
<dbReference type="PANTHER" id="PTHR47515">
    <property type="entry name" value="LOW CALCIUM RESPONSE LOCUS PROTEIN T"/>
    <property type="match status" value="1"/>
</dbReference>
<name>A0A937G362_9BACT</name>
<dbReference type="SUPFAM" id="SSF53098">
    <property type="entry name" value="Ribonuclease H-like"/>
    <property type="match status" value="1"/>
</dbReference>
<dbReference type="InterPro" id="IPR012337">
    <property type="entry name" value="RNaseH-like_sf"/>
</dbReference>
<evidence type="ECO:0000259" key="1">
    <source>
        <dbReference type="PROSITE" id="PS50994"/>
    </source>
</evidence>
<dbReference type="GO" id="GO:0015074">
    <property type="term" value="P:DNA integration"/>
    <property type="evidence" value="ECO:0007669"/>
    <property type="project" value="InterPro"/>
</dbReference>
<organism evidence="2 3">
    <name type="scientific">Fulvivirga marina</name>
    <dbReference type="NCBI Taxonomy" id="2494733"/>
    <lineage>
        <taxon>Bacteria</taxon>
        <taxon>Pseudomonadati</taxon>
        <taxon>Bacteroidota</taxon>
        <taxon>Cytophagia</taxon>
        <taxon>Cytophagales</taxon>
        <taxon>Fulvivirgaceae</taxon>
        <taxon>Fulvivirga</taxon>
    </lineage>
</organism>
<dbReference type="PROSITE" id="PS50994">
    <property type="entry name" value="INTEGRASE"/>
    <property type="match status" value="1"/>
</dbReference>
<dbReference type="GO" id="GO:0003676">
    <property type="term" value="F:nucleic acid binding"/>
    <property type="evidence" value="ECO:0007669"/>
    <property type="project" value="InterPro"/>
</dbReference>
<gene>
    <name evidence="2" type="ORF">JMN32_14780</name>
</gene>
<sequence length="207" mass="24734">MKNDSNVEEKLKSLAEEYTTRGFDWYYLKIRQEGLKWNRKRVLRVYRSLNLGLRRKYKKRINKVYEDCLNQPIVPHDTWSMDFMSDSLEDGRRIRVLNIIDDYNRQALAVEPGLSFPSGRVIRVLERLAYEHGYPRQIRVDNGPEYTSNELKLYCELKGVKLLFIPLGKPNKNGYIERFNRTFREDVLDAYIFESLSQLQIICGQWR</sequence>
<dbReference type="Pfam" id="PF00665">
    <property type="entry name" value="rve"/>
    <property type="match status" value="1"/>
</dbReference>
<dbReference type="Gene3D" id="3.30.420.10">
    <property type="entry name" value="Ribonuclease H-like superfamily/Ribonuclease H"/>
    <property type="match status" value="1"/>
</dbReference>
<dbReference type="Proteomes" id="UP000614216">
    <property type="component" value="Unassembled WGS sequence"/>
</dbReference>
<dbReference type="PANTHER" id="PTHR47515:SF2">
    <property type="entry name" value="INTEGRASE CORE DOMAIN PROTEIN"/>
    <property type="match status" value="1"/>
</dbReference>
<dbReference type="RefSeq" id="WP_202857121.1">
    <property type="nucleotide sequence ID" value="NZ_JAEUGD010000044.1"/>
</dbReference>
<dbReference type="InterPro" id="IPR036397">
    <property type="entry name" value="RNaseH_sf"/>
</dbReference>
<proteinExistence type="predicted"/>
<feature type="non-terminal residue" evidence="2">
    <location>
        <position position="207"/>
    </location>
</feature>
<reference evidence="2" key="1">
    <citation type="submission" date="2021-01" db="EMBL/GenBank/DDBJ databases">
        <title>Fulvivirga kasyanovii gen. nov., sp nov., a novel member of the phylum Bacteroidetes isolated from seawater in a mussel farm.</title>
        <authorList>
            <person name="Zhao L.-H."/>
            <person name="Wang Z.-J."/>
        </authorList>
    </citation>
    <scope>NUCLEOTIDE SEQUENCE</scope>
    <source>
        <strain evidence="2">29W222</strain>
    </source>
</reference>
<dbReference type="InterPro" id="IPR001584">
    <property type="entry name" value="Integrase_cat-core"/>
</dbReference>
<protein>
    <submittedName>
        <fullName evidence="2">Transposase family protein</fullName>
    </submittedName>
</protein>
<evidence type="ECO:0000313" key="2">
    <source>
        <dbReference type="EMBL" id="MBL6447581.1"/>
    </source>
</evidence>
<evidence type="ECO:0000313" key="3">
    <source>
        <dbReference type="Proteomes" id="UP000614216"/>
    </source>
</evidence>
<feature type="domain" description="Integrase catalytic" evidence="1">
    <location>
        <begin position="71"/>
        <end position="207"/>
    </location>
</feature>
<dbReference type="AlphaFoldDB" id="A0A937G362"/>
<comment type="caution">
    <text evidence="2">The sequence shown here is derived from an EMBL/GenBank/DDBJ whole genome shotgun (WGS) entry which is preliminary data.</text>
</comment>
<accession>A0A937G362</accession>
<keyword evidence="3" id="KW-1185">Reference proteome</keyword>